<comment type="caution">
    <text evidence="6">The sequence shown here is derived from an EMBL/GenBank/DDBJ whole genome shotgun (WGS) entry which is preliminary data.</text>
</comment>
<dbReference type="Proteomes" id="UP000006320">
    <property type="component" value="Unassembled WGS sequence"/>
</dbReference>
<dbReference type="InterPro" id="IPR001647">
    <property type="entry name" value="HTH_TetR"/>
</dbReference>
<dbReference type="PRINTS" id="PR00455">
    <property type="entry name" value="HTHTETR"/>
</dbReference>
<dbReference type="Pfam" id="PF00440">
    <property type="entry name" value="TetR_N"/>
    <property type="match status" value="1"/>
</dbReference>
<dbReference type="Gene3D" id="1.10.357.10">
    <property type="entry name" value="Tetracycline Repressor, domain 2"/>
    <property type="match status" value="1"/>
</dbReference>
<evidence type="ECO:0000256" key="1">
    <source>
        <dbReference type="ARBA" id="ARBA00023015"/>
    </source>
</evidence>
<dbReference type="PROSITE" id="PS50977">
    <property type="entry name" value="HTH_TETR_2"/>
    <property type="match status" value="1"/>
</dbReference>
<dbReference type="InterPro" id="IPR009057">
    <property type="entry name" value="Homeodomain-like_sf"/>
</dbReference>
<keyword evidence="3" id="KW-0804">Transcription</keyword>
<dbReference type="EMBL" id="BAEM01000063">
    <property type="protein sequence ID" value="GAC12579.1"/>
    <property type="molecule type" value="Genomic_DNA"/>
</dbReference>
<feature type="DNA-binding region" description="H-T-H motif" evidence="4">
    <location>
        <begin position="37"/>
        <end position="56"/>
    </location>
</feature>
<evidence type="ECO:0000256" key="3">
    <source>
        <dbReference type="ARBA" id="ARBA00023163"/>
    </source>
</evidence>
<protein>
    <recommendedName>
        <fullName evidence="5">HTH tetR-type domain-containing protein</fullName>
    </recommendedName>
</protein>
<accession>A0AAV3UY02</accession>
<dbReference type="PANTHER" id="PTHR30055">
    <property type="entry name" value="HTH-TYPE TRANSCRIPTIONAL REGULATOR RUTR"/>
    <property type="match status" value="1"/>
</dbReference>
<feature type="domain" description="HTH tetR-type" evidence="5">
    <location>
        <begin position="14"/>
        <end position="74"/>
    </location>
</feature>
<dbReference type="GO" id="GO:0003700">
    <property type="term" value="F:DNA-binding transcription factor activity"/>
    <property type="evidence" value="ECO:0007669"/>
    <property type="project" value="TreeGrafter"/>
</dbReference>
<dbReference type="PANTHER" id="PTHR30055:SF234">
    <property type="entry name" value="HTH-TYPE TRANSCRIPTIONAL REGULATOR BETI"/>
    <property type="match status" value="1"/>
</dbReference>
<dbReference type="InterPro" id="IPR050109">
    <property type="entry name" value="HTH-type_TetR-like_transc_reg"/>
</dbReference>
<name>A0AAV3UY02_9ALTE</name>
<keyword evidence="1" id="KW-0805">Transcription regulation</keyword>
<sequence length="212" mass="23710">MAEPKKTRTRLSPEVRKDLILDHAAEVVAVEGVSALSMERLGKEAGISKSLVYAYYPSMKELLQTLLKREYKRLRKLQSKAAENAETFEQLVRLVTSTYLTYMEERGLILERLAAEPSLEDHGDPTEYSREGAVLYVATIIRDNFGIDMSVAYPTADISFGMPAAAGHYLIKHNVSRQTIEDITVEMIIGSVEGVKRNYDTALKPLVKKTGV</sequence>
<evidence type="ECO:0000256" key="4">
    <source>
        <dbReference type="PROSITE-ProRule" id="PRU00335"/>
    </source>
</evidence>
<dbReference type="GO" id="GO:0000976">
    <property type="term" value="F:transcription cis-regulatory region binding"/>
    <property type="evidence" value="ECO:0007669"/>
    <property type="project" value="TreeGrafter"/>
</dbReference>
<dbReference type="SUPFAM" id="SSF46689">
    <property type="entry name" value="Homeodomain-like"/>
    <property type="match status" value="1"/>
</dbReference>
<keyword evidence="2 4" id="KW-0238">DNA-binding</keyword>
<evidence type="ECO:0000259" key="5">
    <source>
        <dbReference type="PROSITE" id="PS50977"/>
    </source>
</evidence>
<organism evidence="6 7">
    <name type="scientific">Paraglaciecola chathamensis S18K6</name>
    <dbReference type="NCBI Taxonomy" id="1127672"/>
    <lineage>
        <taxon>Bacteria</taxon>
        <taxon>Pseudomonadati</taxon>
        <taxon>Pseudomonadota</taxon>
        <taxon>Gammaproteobacteria</taxon>
        <taxon>Alteromonadales</taxon>
        <taxon>Alteromonadaceae</taxon>
        <taxon>Paraglaciecola</taxon>
    </lineage>
</organism>
<evidence type="ECO:0000313" key="6">
    <source>
        <dbReference type="EMBL" id="GAC12579.1"/>
    </source>
</evidence>
<gene>
    <name evidence="6" type="ORF">GCHA_4662</name>
</gene>
<reference evidence="6 7" key="1">
    <citation type="journal article" date="2017" name="Antonie Van Leeuwenhoek">
        <title>Rhizobium rhizosphaerae sp. nov., a novel species isolated from rice rhizosphere.</title>
        <authorList>
            <person name="Zhao J.J."/>
            <person name="Zhang J."/>
            <person name="Zhang R.J."/>
            <person name="Zhang C.W."/>
            <person name="Yin H.Q."/>
            <person name="Zhang X.X."/>
        </authorList>
    </citation>
    <scope>NUCLEOTIDE SEQUENCE [LARGE SCALE GENOMIC DNA]</scope>
    <source>
        <strain evidence="6 7">S18K6</strain>
    </source>
</reference>
<dbReference type="RefSeq" id="WP_007992268.1">
    <property type="nucleotide sequence ID" value="NZ_BAEM01000063.1"/>
</dbReference>
<evidence type="ECO:0000313" key="7">
    <source>
        <dbReference type="Proteomes" id="UP000006320"/>
    </source>
</evidence>
<proteinExistence type="predicted"/>
<evidence type="ECO:0000256" key="2">
    <source>
        <dbReference type="ARBA" id="ARBA00023125"/>
    </source>
</evidence>
<dbReference type="AlphaFoldDB" id="A0AAV3UY02"/>